<dbReference type="HOGENOM" id="CLU_002706_15_6_1"/>
<dbReference type="Gene3D" id="1.25.40.10">
    <property type="entry name" value="Tetratricopeptide repeat domain"/>
    <property type="match status" value="5"/>
</dbReference>
<dbReference type="Gramene" id="ERN12461">
    <property type="protein sequence ID" value="ERN12461"/>
    <property type="gene ID" value="AMTR_s00025p00155620"/>
</dbReference>
<dbReference type="InterPro" id="IPR011990">
    <property type="entry name" value="TPR-like_helical_dom_sf"/>
</dbReference>
<dbReference type="InterPro" id="IPR002885">
    <property type="entry name" value="PPR_rpt"/>
</dbReference>
<proteinExistence type="predicted"/>
<dbReference type="GO" id="GO:0009451">
    <property type="term" value="P:RNA modification"/>
    <property type="evidence" value="ECO:0000318"/>
    <property type="project" value="GO_Central"/>
</dbReference>
<dbReference type="PANTHER" id="PTHR24015:SF548">
    <property type="entry name" value="OS08G0340900 PROTEIN"/>
    <property type="match status" value="1"/>
</dbReference>
<dbReference type="FunFam" id="1.25.40.10:FF:000073">
    <property type="entry name" value="Pentatricopeptide repeat-containing protein chloroplastic"/>
    <property type="match status" value="1"/>
</dbReference>
<evidence type="ECO:0000256" key="1">
    <source>
        <dbReference type="ARBA" id="ARBA00022737"/>
    </source>
</evidence>
<feature type="repeat" description="PPR" evidence="2">
    <location>
        <begin position="125"/>
        <end position="159"/>
    </location>
</feature>
<name>W1PX89_AMBTC</name>
<evidence type="ECO:0000256" key="2">
    <source>
        <dbReference type="PROSITE-ProRule" id="PRU00708"/>
    </source>
</evidence>
<evidence type="ECO:0000313" key="4">
    <source>
        <dbReference type="Proteomes" id="UP000017836"/>
    </source>
</evidence>
<dbReference type="PROSITE" id="PS51375">
    <property type="entry name" value="PPR"/>
    <property type="match status" value="4"/>
</dbReference>
<keyword evidence="4" id="KW-1185">Reference proteome</keyword>
<dbReference type="EMBL" id="KI392614">
    <property type="protein sequence ID" value="ERN12461.1"/>
    <property type="molecule type" value="Genomic_DNA"/>
</dbReference>
<protein>
    <recommendedName>
        <fullName evidence="5">Pentacotripeptide-repeat region of PRORP domain-containing protein</fullName>
    </recommendedName>
</protein>
<feature type="repeat" description="PPR" evidence="2">
    <location>
        <begin position="434"/>
        <end position="468"/>
    </location>
</feature>
<feature type="repeat" description="PPR" evidence="2">
    <location>
        <begin position="535"/>
        <end position="569"/>
    </location>
</feature>
<dbReference type="Pfam" id="PF13812">
    <property type="entry name" value="PPR_3"/>
    <property type="match status" value="1"/>
</dbReference>
<dbReference type="Pfam" id="PF13041">
    <property type="entry name" value="PPR_2"/>
    <property type="match status" value="2"/>
</dbReference>
<dbReference type="AlphaFoldDB" id="W1PX89"/>
<dbReference type="Proteomes" id="UP000017836">
    <property type="component" value="Unassembled WGS sequence"/>
</dbReference>
<dbReference type="InterPro" id="IPR046960">
    <property type="entry name" value="PPR_At4g14850-like_plant"/>
</dbReference>
<evidence type="ECO:0008006" key="5">
    <source>
        <dbReference type="Google" id="ProtNLM"/>
    </source>
</evidence>
<organism evidence="3 4">
    <name type="scientific">Amborella trichopoda</name>
    <dbReference type="NCBI Taxonomy" id="13333"/>
    <lineage>
        <taxon>Eukaryota</taxon>
        <taxon>Viridiplantae</taxon>
        <taxon>Streptophyta</taxon>
        <taxon>Embryophyta</taxon>
        <taxon>Tracheophyta</taxon>
        <taxon>Spermatophyta</taxon>
        <taxon>Magnoliopsida</taxon>
        <taxon>Amborellales</taxon>
        <taxon>Amborellaceae</taxon>
        <taxon>Amborella</taxon>
    </lineage>
</organism>
<gene>
    <name evidence="3" type="ORF">AMTR_s00025p00155620</name>
</gene>
<dbReference type="FunFam" id="1.25.40.10:FF:000381">
    <property type="entry name" value="Pentatricopeptide repeat-containing protein"/>
    <property type="match status" value="1"/>
</dbReference>
<dbReference type="NCBIfam" id="TIGR00756">
    <property type="entry name" value="PPR"/>
    <property type="match status" value="4"/>
</dbReference>
<evidence type="ECO:0000313" key="3">
    <source>
        <dbReference type="EMBL" id="ERN12461.1"/>
    </source>
</evidence>
<dbReference type="Pfam" id="PF01535">
    <property type="entry name" value="PPR"/>
    <property type="match status" value="4"/>
</dbReference>
<keyword evidence="1" id="KW-0677">Repeat</keyword>
<feature type="repeat" description="PPR" evidence="2">
    <location>
        <begin position="331"/>
        <end position="366"/>
    </location>
</feature>
<dbReference type="FunFam" id="1.25.40.10:FF:001086">
    <property type="entry name" value="Pentatricopeptide repeat-containing protein At4g33170"/>
    <property type="match status" value="1"/>
</dbReference>
<dbReference type="eggNOG" id="KOG4197">
    <property type="taxonomic scope" value="Eukaryota"/>
</dbReference>
<accession>W1PX89</accession>
<dbReference type="FunFam" id="1.25.40.10:FF:000344">
    <property type="entry name" value="Pentatricopeptide repeat-containing protein"/>
    <property type="match status" value="1"/>
</dbReference>
<reference evidence="4" key="1">
    <citation type="journal article" date="2013" name="Science">
        <title>The Amborella genome and the evolution of flowering plants.</title>
        <authorList>
            <consortium name="Amborella Genome Project"/>
        </authorList>
    </citation>
    <scope>NUCLEOTIDE SEQUENCE [LARGE SCALE GENOMIC DNA]</scope>
</reference>
<dbReference type="GO" id="GO:0003723">
    <property type="term" value="F:RNA binding"/>
    <property type="evidence" value="ECO:0000318"/>
    <property type="project" value="GO_Central"/>
</dbReference>
<dbReference type="PANTHER" id="PTHR24015">
    <property type="entry name" value="OS07G0578800 PROTEIN-RELATED"/>
    <property type="match status" value="1"/>
</dbReference>
<sequence>MYGKCGSICYARKLFDISHERDLVTWNSLLACYAMEPEDECLETLVIFQEMMRHSLGLTRLTFAPVLKVCARLGLLDSSKMVHACAVKVGLDWDLFVAGALVNIYCKFGCIDDARSLFDKIPERDLVLWNVMLDGYARLGDGDEAFSLFHELQRAGFWPDEVSVSCVLKGFNGGESKELVKVRGVHAYSLKLGIDHDPFLGSLLYNYYIRFGENCSELGICERSNGWDSDILLWNKTMSSYFQKGWNCGVLNSFIEMQRKGIKPDSITFITLLSAITAERAMQVGRQVHCLAFKSGFYLSVPVGNNLVNMYAKTGGLIDARRVFDGMEELDLISWNSMISSYAQSDAEVEQAISLFSDMQRNGINPDQFTLASVLRACAAKPPLFILGKQVQVHAIKLDRLGDKFIQTALLDMYAKHGSMVQAEALFDNTIENDLASWNAMISGYVWNQEEVKALNLFSSMQRSNMELNQFGLATALKACSCLVAMDKGKQIHAHAIKKGHDIDLCVSSGIVDMYIKCGATNDACLAFNAMPHHDNVAWTTMISGCVQNGDEDHALQLYHRMMDIGIWPDAYILFPQVIRGLRGNATLCS</sequence>